<dbReference type="Pfam" id="PF01057">
    <property type="entry name" value="Parvo_NS1"/>
    <property type="match status" value="1"/>
</dbReference>
<dbReference type="GO" id="GO:0019079">
    <property type="term" value="P:viral genome replication"/>
    <property type="evidence" value="ECO:0007669"/>
    <property type="project" value="InterPro"/>
</dbReference>
<organism evidence="4 5">
    <name type="scientific">Macrosiphum euphorbiae</name>
    <name type="common">potato aphid</name>
    <dbReference type="NCBI Taxonomy" id="13131"/>
    <lineage>
        <taxon>Eukaryota</taxon>
        <taxon>Metazoa</taxon>
        <taxon>Ecdysozoa</taxon>
        <taxon>Arthropoda</taxon>
        <taxon>Hexapoda</taxon>
        <taxon>Insecta</taxon>
        <taxon>Pterygota</taxon>
        <taxon>Neoptera</taxon>
        <taxon>Paraneoptera</taxon>
        <taxon>Hemiptera</taxon>
        <taxon>Sternorrhyncha</taxon>
        <taxon>Aphidomorpha</taxon>
        <taxon>Aphidoidea</taxon>
        <taxon>Aphididae</taxon>
        <taxon>Macrosiphini</taxon>
        <taxon>Macrosiphum</taxon>
    </lineage>
</organism>
<dbReference type="Proteomes" id="UP001160148">
    <property type="component" value="Unassembled WGS sequence"/>
</dbReference>
<proteinExistence type="predicted"/>
<comment type="caution">
    <text evidence="4">The sequence shown here is derived from an EMBL/GenBank/DDBJ whole genome shotgun (WGS) entry which is preliminary data.</text>
</comment>
<dbReference type="Gene3D" id="3.40.50.300">
    <property type="entry name" value="P-loop containing nucleotide triphosphate hydrolases"/>
    <property type="match status" value="1"/>
</dbReference>
<keyword evidence="2" id="KW-0067">ATP-binding</keyword>
<dbReference type="AlphaFoldDB" id="A0AAV0Y1Q0"/>
<evidence type="ECO:0000256" key="2">
    <source>
        <dbReference type="ARBA" id="ARBA00022840"/>
    </source>
</evidence>
<evidence type="ECO:0000259" key="3">
    <source>
        <dbReference type="PROSITE" id="PS51206"/>
    </source>
</evidence>
<keyword evidence="1" id="KW-0547">Nucleotide-binding</keyword>
<keyword evidence="5" id="KW-1185">Reference proteome</keyword>
<accession>A0AAV0Y1Q0</accession>
<evidence type="ECO:0000256" key="1">
    <source>
        <dbReference type="ARBA" id="ARBA00022741"/>
    </source>
</evidence>
<evidence type="ECO:0000313" key="4">
    <source>
        <dbReference type="EMBL" id="CAI6374730.1"/>
    </source>
</evidence>
<dbReference type="GO" id="GO:0005524">
    <property type="term" value="F:ATP binding"/>
    <property type="evidence" value="ECO:0007669"/>
    <property type="project" value="UniProtKB-KW"/>
</dbReference>
<dbReference type="InterPro" id="IPR014015">
    <property type="entry name" value="Helicase_SF3_DNA-vir"/>
</dbReference>
<protein>
    <recommendedName>
        <fullName evidence="3">SF3 helicase domain-containing protein</fullName>
    </recommendedName>
</protein>
<dbReference type="PROSITE" id="PS51206">
    <property type="entry name" value="SF3_HELICASE_1"/>
    <property type="match status" value="1"/>
</dbReference>
<sequence>MHWTLDDYNNYYKDETVFPYFNAYYRFRDQVYYNITESVRIANELLLYQFDNNTENIFYFLTDLINVLDKRIPKCNTLAILTPPNAGKNYFFDAVTSSFINYGFLGTANKTNNFAFMEAAGKRLVLWNEPNYEAHHVNELKALLGGDSCRISVKYKSDQALQGSPIIILTNDNLSIFGMSAFQPRINWQKLLYNWQSAPFLRNYD</sequence>
<dbReference type="SUPFAM" id="SSF52540">
    <property type="entry name" value="P-loop containing nucleoside triphosphate hydrolases"/>
    <property type="match status" value="1"/>
</dbReference>
<dbReference type="InterPro" id="IPR001257">
    <property type="entry name" value="Parvovirus_NS1_helicase"/>
</dbReference>
<feature type="domain" description="SF3 helicase" evidence="3">
    <location>
        <begin position="55"/>
        <end position="205"/>
    </location>
</feature>
<dbReference type="EMBL" id="CARXXK010001250">
    <property type="protein sequence ID" value="CAI6374730.1"/>
    <property type="molecule type" value="Genomic_DNA"/>
</dbReference>
<name>A0AAV0Y1Q0_9HEMI</name>
<reference evidence="4 5" key="1">
    <citation type="submission" date="2023-01" db="EMBL/GenBank/DDBJ databases">
        <authorList>
            <person name="Whitehead M."/>
        </authorList>
    </citation>
    <scope>NUCLEOTIDE SEQUENCE [LARGE SCALE GENOMIC DNA]</scope>
</reference>
<gene>
    <name evidence="4" type="ORF">MEUPH1_LOCUS28325</name>
</gene>
<dbReference type="InterPro" id="IPR027417">
    <property type="entry name" value="P-loop_NTPase"/>
</dbReference>
<evidence type="ECO:0000313" key="5">
    <source>
        <dbReference type="Proteomes" id="UP001160148"/>
    </source>
</evidence>